<feature type="region of interest" description="Disordered" evidence="1">
    <location>
        <begin position="565"/>
        <end position="606"/>
    </location>
</feature>
<evidence type="ECO:0000313" key="2">
    <source>
        <dbReference type="EMBL" id="CAE8647845.1"/>
    </source>
</evidence>
<evidence type="ECO:0000313" key="3">
    <source>
        <dbReference type="Proteomes" id="UP000626109"/>
    </source>
</evidence>
<feature type="compositionally biased region" description="Low complexity" evidence="1">
    <location>
        <begin position="573"/>
        <end position="585"/>
    </location>
</feature>
<feature type="compositionally biased region" description="Low complexity" evidence="1">
    <location>
        <begin position="45"/>
        <end position="60"/>
    </location>
</feature>
<proteinExistence type="predicted"/>
<feature type="compositionally biased region" description="Low complexity" evidence="1">
    <location>
        <begin position="155"/>
        <end position="197"/>
    </location>
</feature>
<feature type="region of interest" description="Disordered" evidence="1">
    <location>
        <begin position="36"/>
        <end position="60"/>
    </location>
</feature>
<accession>A0A813IBB5</accession>
<evidence type="ECO:0000256" key="1">
    <source>
        <dbReference type="SAM" id="MobiDB-lite"/>
    </source>
</evidence>
<name>A0A813IBB5_POLGL</name>
<gene>
    <name evidence="2" type="ORF">PGLA2088_LOCUS6031</name>
</gene>
<protein>
    <submittedName>
        <fullName evidence="2">Uncharacterized protein</fullName>
    </submittedName>
</protein>
<organism evidence="2 3">
    <name type="scientific">Polarella glacialis</name>
    <name type="common">Dinoflagellate</name>
    <dbReference type="NCBI Taxonomy" id="89957"/>
    <lineage>
        <taxon>Eukaryota</taxon>
        <taxon>Sar</taxon>
        <taxon>Alveolata</taxon>
        <taxon>Dinophyceae</taxon>
        <taxon>Suessiales</taxon>
        <taxon>Suessiaceae</taxon>
        <taxon>Polarella</taxon>
    </lineage>
</organism>
<reference evidence="2" key="1">
    <citation type="submission" date="2021-02" db="EMBL/GenBank/DDBJ databases">
        <authorList>
            <person name="Dougan E. K."/>
            <person name="Rhodes N."/>
            <person name="Thang M."/>
            <person name="Chan C."/>
        </authorList>
    </citation>
    <scope>NUCLEOTIDE SEQUENCE</scope>
</reference>
<feature type="region of interest" description="Disordered" evidence="1">
    <location>
        <begin position="1"/>
        <end position="24"/>
    </location>
</feature>
<dbReference type="Proteomes" id="UP000626109">
    <property type="component" value="Unassembled WGS sequence"/>
</dbReference>
<feature type="region of interest" description="Disordered" evidence="1">
    <location>
        <begin position="140"/>
        <end position="203"/>
    </location>
</feature>
<feature type="non-terminal residue" evidence="2">
    <location>
        <position position="1"/>
    </location>
</feature>
<sequence length="767" mass="82990">SASRCSDSSCTSTITTQSGTSSCSCSSFRSGLSSPAESLETATDNNNNDNSCTSSSSFSSGLTLPAEALETATDNNISDDDSSCTSSNSCGSFIFICGLSSPAETLGTATDNNNNNNSNNSNNSNDSSCTSSNSCSSFSSGLSPPVETHETVTENNINNNSTNITNNSSTINSTNNNKTDSSTGVVESPQQQQQPQQDDWCEGSRPAWRTEALRLLQELRTTPCAPECLESVDEYLKPAGTSCSGKLFAAPPTGKKMLQLQLRHLELQKQPELRRQQELQQQLRPVLEELLCELDGCLQQLLRLRVDLECLDDGGAESLFSSPGRLRQELAQLDWVCDECDELQDRARGWSRCAVHAFGSLAGKDALASFLEEALADSEKLQRCCQVFCAKRQAAVARAKAAIEAMDAEERASAAGLLAEALAPGSRVDFPCVTEICQRVADRPAESRRGMDLLFSALADKATHQDARRRKLKALTIAHELLYDENVLQEFASRPLEPLILLESLAECSGLGEQAEETIRMLASEVRRRVEAKVLLAEEEETIERSVHRAVTWAFPARQPFSPTSACTEITHNNNSNSNNSSNSSQKSPIEIPLWDGEGQGSMRGRTGAEALAKHLRRWGSWNRWGSGQEQLVLGDVRGTFQKLVATLARLHEELDCLNDGSTRLPIPQQLKQIAPLLLAASDVHVRAVTWGEAVASAQHRSSVAATVLGAVTGATKSSLDSKLLSDFLEEALAASDELKRRCYRFAAVRNEAVERAKAAIEAAGVS</sequence>
<dbReference type="AlphaFoldDB" id="A0A813IBB5"/>
<dbReference type="PANTHER" id="PTHR36911">
    <property type="entry name" value="LIM ZINC-BINDING DOMAIN-CONTAINING PROTEIN-RELATED"/>
    <property type="match status" value="1"/>
</dbReference>
<dbReference type="EMBL" id="CAJNNW010005908">
    <property type="protein sequence ID" value="CAE8647845.1"/>
    <property type="molecule type" value="Genomic_DNA"/>
</dbReference>
<comment type="caution">
    <text evidence="2">The sequence shown here is derived from an EMBL/GenBank/DDBJ whole genome shotgun (WGS) entry which is preliminary data.</text>
</comment>